<dbReference type="AlphaFoldDB" id="A0A8X6Q3Z6"/>
<keyword evidence="2" id="KW-1185">Reference proteome</keyword>
<sequence>ECDNMIVLVSIKYGKEQQSKNAHPYLRFLKRQYFGNRLFHKHKKFFSIGGINSCPGKGDNRSSSLYPKQK</sequence>
<comment type="caution">
    <text evidence="1">The sequence shown here is derived from an EMBL/GenBank/DDBJ whole genome shotgun (WGS) entry which is preliminary data.</text>
</comment>
<gene>
    <name evidence="1" type="ORF">NPIL_217121</name>
</gene>
<dbReference type="EMBL" id="BMAW01123862">
    <property type="protein sequence ID" value="GFU05215.1"/>
    <property type="molecule type" value="Genomic_DNA"/>
</dbReference>
<protein>
    <submittedName>
        <fullName evidence="1">Uncharacterized protein</fullName>
    </submittedName>
</protein>
<evidence type="ECO:0000313" key="1">
    <source>
        <dbReference type="EMBL" id="GFU05215.1"/>
    </source>
</evidence>
<feature type="non-terminal residue" evidence="1">
    <location>
        <position position="1"/>
    </location>
</feature>
<proteinExistence type="predicted"/>
<reference evidence="1" key="1">
    <citation type="submission" date="2020-08" db="EMBL/GenBank/DDBJ databases">
        <title>Multicomponent nature underlies the extraordinary mechanical properties of spider dragline silk.</title>
        <authorList>
            <person name="Kono N."/>
            <person name="Nakamura H."/>
            <person name="Mori M."/>
            <person name="Yoshida Y."/>
            <person name="Ohtoshi R."/>
            <person name="Malay A.D."/>
            <person name="Moran D.A.P."/>
            <person name="Tomita M."/>
            <person name="Numata K."/>
            <person name="Arakawa K."/>
        </authorList>
    </citation>
    <scope>NUCLEOTIDE SEQUENCE</scope>
</reference>
<organism evidence="1 2">
    <name type="scientific">Nephila pilipes</name>
    <name type="common">Giant wood spider</name>
    <name type="synonym">Nephila maculata</name>
    <dbReference type="NCBI Taxonomy" id="299642"/>
    <lineage>
        <taxon>Eukaryota</taxon>
        <taxon>Metazoa</taxon>
        <taxon>Ecdysozoa</taxon>
        <taxon>Arthropoda</taxon>
        <taxon>Chelicerata</taxon>
        <taxon>Arachnida</taxon>
        <taxon>Araneae</taxon>
        <taxon>Araneomorphae</taxon>
        <taxon>Entelegynae</taxon>
        <taxon>Araneoidea</taxon>
        <taxon>Nephilidae</taxon>
        <taxon>Nephila</taxon>
    </lineage>
</organism>
<name>A0A8X6Q3Z6_NEPPI</name>
<evidence type="ECO:0000313" key="2">
    <source>
        <dbReference type="Proteomes" id="UP000887013"/>
    </source>
</evidence>
<dbReference type="Proteomes" id="UP000887013">
    <property type="component" value="Unassembled WGS sequence"/>
</dbReference>
<accession>A0A8X6Q3Z6</accession>